<gene>
    <name evidence="1" type="ORF">N8T08_010692</name>
</gene>
<organism evidence="1 2">
    <name type="scientific">Aspergillus melleus</name>
    <dbReference type="NCBI Taxonomy" id="138277"/>
    <lineage>
        <taxon>Eukaryota</taxon>
        <taxon>Fungi</taxon>
        <taxon>Dikarya</taxon>
        <taxon>Ascomycota</taxon>
        <taxon>Pezizomycotina</taxon>
        <taxon>Eurotiomycetes</taxon>
        <taxon>Eurotiomycetidae</taxon>
        <taxon>Eurotiales</taxon>
        <taxon>Aspergillaceae</taxon>
        <taxon>Aspergillus</taxon>
        <taxon>Aspergillus subgen. Circumdati</taxon>
    </lineage>
</organism>
<comment type="caution">
    <text evidence="1">The sequence shown here is derived from an EMBL/GenBank/DDBJ whole genome shotgun (WGS) entry which is preliminary data.</text>
</comment>
<reference evidence="1 2" key="1">
    <citation type="journal article" date="2023" name="ACS Omega">
        <title>Identification of the Neoaspergillic Acid Biosynthesis Gene Cluster by Establishing an In Vitro CRISPR-Ribonucleoprotein Genetic System in Aspergillus melleus.</title>
        <authorList>
            <person name="Yuan B."/>
            <person name="Grau M.F."/>
            <person name="Murata R.M."/>
            <person name="Torok T."/>
            <person name="Venkateswaran K."/>
            <person name="Stajich J.E."/>
            <person name="Wang C.C.C."/>
        </authorList>
    </citation>
    <scope>NUCLEOTIDE SEQUENCE [LARGE SCALE GENOMIC DNA]</scope>
    <source>
        <strain evidence="1 2">IMV 1140</strain>
    </source>
</reference>
<keyword evidence="2" id="KW-1185">Reference proteome</keyword>
<proteinExistence type="predicted"/>
<name>A0ACC3BCN6_9EURO</name>
<sequence>MVSTRSRQITCLLVTLLLTLRVHAITRMQPIGIDLGPELVTAAYAYDTDNVTIISAVNPDVDNPYRDIMLRLQLLYSQEHPSPFTKNKPATSGTVKAAKSAVRSIVSTIEPYLPYLHDVGLPPWLGGAMSMAIRTISTSLESADRYLIEPVPPEDIKREFARVLRQAKEYVETKHDIKIQSAFFSSPSFFNSTLNNLVVEAAKEVGIRASTIVLPRSIAVTYAYDSGRSGGKGIRYLIIDQGEYHCDLHTAHMGEPDDEYRIKEVFFPMEPFSSANINRRIAEKLIGESKDMKNQVAWGAKRGDLWQPIKKARFLIRDEIESEIMGEEEFKPEHLDEYPLDLMNWGDGSVQAVLKWGDVQKEENEYVDALASNIKTVLVALRG</sequence>
<protein>
    <submittedName>
        <fullName evidence="1">Uncharacterized protein</fullName>
    </submittedName>
</protein>
<evidence type="ECO:0000313" key="2">
    <source>
        <dbReference type="Proteomes" id="UP001177260"/>
    </source>
</evidence>
<evidence type="ECO:0000313" key="1">
    <source>
        <dbReference type="EMBL" id="KAK1148057.1"/>
    </source>
</evidence>
<dbReference type="EMBL" id="JAOPJF010000009">
    <property type="protein sequence ID" value="KAK1148057.1"/>
    <property type="molecule type" value="Genomic_DNA"/>
</dbReference>
<accession>A0ACC3BCN6</accession>
<dbReference type="Proteomes" id="UP001177260">
    <property type="component" value="Unassembled WGS sequence"/>
</dbReference>